<sequence length="61" mass="6914">MKVYTQLVKQWRQRIARLTQPRIIITNGLRHLSTVTMGVAGRRMTIPGSVVKGRLYMSSAS</sequence>
<evidence type="ECO:0000313" key="2">
    <source>
        <dbReference type="EMBL" id="WAR30000.1"/>
    </source>
</evidence>
<reference evidence="1" key="1">
    <citation type="submission" date="2022-11" db="EMBL/GenBank/DDBJ databases">
        <title>Centuries of genome instability and evolution in soft-shell clam transmissible cancer (bioRxiv).</title>
        <authorList>
            <person name="Hart S.F.M."/>
            <person name="Yonemitsu M.A."/>
            <person name="Giersch R.M."/>
            <person name="Beal B.F."/>
            <person name="Arriagada G."/>
            <person name="Davis B.W."/>
            <person name="Ostrander E.A."/>
            <person name="Goff S.P."/>
            <person name="Metzger M.J."/>
        </authorList>
    </citation>
    <scope>NUCLEOTIDE SEQUENCE</scope>
    <source>
        <strain evidence="1">MELC-2E11</strain>
        <tissue evidence="1">Siphon/mantle</tissue>
    </source>
</reference>
<evidence type="ECO:0000313" key="1">
    <source>
        <dbReference type="EMBL" id="WAR29981.1"/>
    </source>
</evidence>
<evidence type="ECO:0000313" key="3">
    <source>
        <dbReference type="Proteomes" id="UP001164746"/>
    </source>
</evidence>
<accession>A0ABY7GFK9</accession>
<dbReference type="EMBL" id="CP111027">
    <property type="protein sequence ID" value="WAR30000.1"/>
    <property type="molecule type" value="Genomic_DNA"/>
</dbReference>
<dbReference type="EMBL" id="CP111027">
    <property type="protein sequence ID" value="WAR29981.1"/>
    <property type="molecule type" value="Genomic_DNA"/>
</dbReference>
<protein>
    <submittedName>
        <fullName evidence="1">Uncharacterized protein</fullName>
    </submittedName>
</protein>
<proteinExistence type="predicted"/>
<gene>
    <name evidence="1" type="ORF">MAR_003549</name>
    <name evidence="2" type="ORF">MAR_003568</name>
</gene>
<dbReference type="Proteomes" id="UP001164746">
    <property type="component" value="Chromosome 16"/>
</dbReference>
<organism evidence="1 3">
    <name type="scientific">Mya arenaria</name>
    <name type="common">Soft-shell clam</name>
    <dbReference type="NCBI Taxonomy" id="6604"/>
    <lineage>
        <taxon>Eukaryota</taxon>
        <taxon>Metazoa</taxon>
        <taxon>Spiralia</taxon>
        <taxon>Lophotrochozoa</taxon>
        <taxon>Mollusca</taxon>
        <taxon>Bivalvia</taxon>
        <taxon>Autobranchia</taxon>
        <taxon>Heteroconchia</taxon>
        <taxon>Euheterodonta</taxon>
        <taxon>Imparidentia</taxon>
        <taxon>Neoheterodontei</taxon>
        <taxon>Myida</taxon>
        <taxon>Myoidea</taxon>
        <taxon>Myidae</taxon>
        <taxon>Mya</taxon>
    </lineage>
</organism>
<name>A0ABY7GFK9_MYAAR</name>
<keyword evidence="3" id="KW-1185">Reference proteome</keyword>